<reference evidence="3" key="1">
    <citation type="journal article" date="2011" name="Proc. Natl. Acad. Sci. U.S.A.">
        <title>Obligate biotrophy features unraveled by the genomic analysis of rust fungi.</title>
        <authorList>
            <person name="Duplessis S."/>
            <person name="Cuomo C.A."/>
            <person name="Lin Y.-C."/>
            <person name="Aerts A."/>
            <person name="Tisserant E."/>
            <person name="Veneault-Fourrey C."/>
            <person name="Joly D.L."/>
            <person name="Hacquard S."/>
            <person name="Amselem J."/>
            <person name="Cantarel B.L."/>
            <person name="Chiu R."/>
            <person name="Coutinho P.M."/>
            <person name="Feau N."/>
            <person name="Field M."/>
            <person name="Frey P."/>
            <person name="Gelhaye E."/>
            <person name="Goldberg J."/>
            <person name="Grabherr M.G."/>
            <person name="Kodira C.D."/>
            <person name="Kohler A."/>
            <person name="Kuees U."/>
            <person name="Lindquist E.A."/>
            <person name="Lucas S.M."/>
            <person name="Mago R."/>
            <person name="Mauceli E."/>
            <person name="Morin E."/>
            <person name="Murat C."/>
            <person name="Pangilinan J.L."/>
            <person name="Park R."/>
            <person name="Pearson M."/>
            <person name="Quesneville H."/>
            <person name="Rouhier N."/>
            <person name="Sakthikumar S."/>
            <person name="Salamov A.A."/>
            <person name="Schmutz J."/>
            <person name="Selles B."/>
            <person name="Shapiro H."/>
            <person name="Tanguay P."/>
            <person name="Tuskan G.A."/>
            <person name="Henrissat B."/>
            <person name="Van de Peer Y."/>
            <person name="Rouze P."/>
            <person name="Ellis J.G."/>
            <person name="Dodds P.N."/>
            <person name="Schein J.E."/>
            <person name="Zhong S."/>
            <person name="Hamelin R.C."/>
            <person name="Grigoriev I.V."/>
            <person name="Szabo L.J."/>
            <person name="Martin F."/>
        </authorList>
    </citation>
    <scope>NUCLEOTIDE SEQUENCE [LARGE SCALE GENOMIC DNA]</scope>
    <source>
        <strain evidence="3">CRL 75-36-700-3 / race SCCL</strain>
    </source>
</reference>
<dbReference type="PANTHER" id="PTHR45125">
    <property type="entry name" value="F21J9.4-RELATED"/>
    <property type="match status" value="1"/>
</dbReference>
<evidence type="ECO:0008006" key="4">
    <source>
        <dbReference type="Google" id="ProtNLM"/>
    </source>
</evidence>
<dbReference type="VEuPathDB" id="FungiDB:PGTG_22798"/>
<dbReference type="HOGENOM" id="CLU_1603552_0_0_1"/>
<accession>H6QVM7</accession>
<dbReference type="PANTHER" id="PTHR45125:SF3">
    <property type="entry name" value="NO-APICAL-MERISTEM-ASSOCIATED CARBOXY-TERMINAL DOMAIN PROTEIN"/>
    <property type="match status" value="1"/>
</dbReference>
<dbReference type="GeneID" id="13541072"/>
<dbReference type="AlphaFoldDB" id="H6QVM7"/>
<evidence type="ECO:0000313" key="2">
    <source>
        <dbReference type="EMBL" id="EHS63383.1"/>
    </source>
</evidence>
<dbReference type="EMBL" id="DS989973">
    <property type="protein sequence ID" value="EHS63383.1"/>
    <property type="molecule type" value="Genomic_DNA"/>
</dbReference>
<evidence type="ECO:0000256" key="1">
    <source>
        <dbReference type="SAM" id="MobiDB-lite"/>
    </source>
</evidence>
<dbReference type="KEGG" id="pgr:PGTG_22798"/>
<feature type="compositionally biased region" description="Polar residues" evidence="1">
    <location>
        <begin position="1"/>
        <end position="15"/>
    </location>
</feature>
<feature type="region of interest" description="Disordered" evidence="1">
    <location>
        <begin position="43"/>
        <end position="75"/>
    </location>
</feature>
<proteinExistence type="predicted"/>
<feature type="compositionally biased region" description="Basic and acidic residues" evidence="1">
    <location>
        <begin position="53"/>
        <end position="71"/>
    </location>
</feature>
<organism evidence="2 3">
    <name type="scientific">Puccinia graminis f. sp. tritici (strain CRL 75-36-700-3 / race SCCL)</name>
    <name type="common">Black stem rust fungus</name>
    <dbReference type="NCBI Taxonomy" id="418459"/>
    <lineage>
        <taxon>Eukaryota</taxon>
        <taxon>Fungi</taxon>
        <taxon>Dikarya</taxon>
        <taxon>Basidiomycota</taxon>
        <taxon>Pucciniomycotina</taxon>
        <taxon>Pucciniomycetes</taxon>
        <taxon>Pucciniales</taxon>
        <taxon>Pucciniaceae</taxon>
        <taxon>Puccinia</taxon>
    </lineage>
</organism>
<keyword evidence="3" id="KW-1185">Reference proteome</keyword>
<dbReference type="InParanoid" id="H6QVM7"/>
<dbReference type="OrthoDB" id="2506822at2759"/>
<gene>
    <name evidence="2" type="ORF">PGTG_22798</name>
</gene>
<dbReference type="RefSeq" id="XP_003890874.1">
    <property type="nucleotide sequence ID" value="XM_003890825.1"/>
</dbReference>
<name>H6QVM7_PUCGT</name>
<dbReference type="STRING" id="418459.H6QVM7"/>
<protein>
    <recommendedName>
        <fullName evidence="4">No apical meristem-associated C-terminal domain-containing protein</fullName>
    </recommendedName>
</protein>
<sequence length="166" mass="18612">MDSNMPLQHQSTKHQTIPGPKVKASLMEPLLRDLGPTLASQKAFLASSGPAERAAKKQTDKDNTPKPDGTKPKNPLWTIEEDKLLCVAWLNVTRDPIVGTGQKAATFWERVAAYQKKLVEDYNTEKKRTKGFKELPFRLTNATKCRQGHIMKVCSRFGGCYGKVKR</sequence>
<dbReference type="Proteomes" id="UP000008783">
    <property type="component" value="Unassembled WGS sequence"/>
</dbReference>
<evidence type="ECO:0000313" key="3">
    <source>
        <dbReference type="Proteomes" id="UP000008783"/>
    </source>
</evidence>
<feature type="region of interest" description="Disordered" evidence="1">
    <location>
        <begin position="1"/>
        <end position="28"/>
    </location>
</feature>